<gene>
    <name evidence="1" type="ORF">H3H32_18685</name>
</gene>
<dbReference type="AlphaFoldDB" id="A0A7G5H6M7"/>
<reference evidence="1 2" key="1">
    <citation type="submission" date="2020-07" db="EMBL/GenBank/DDBJ databases">
        <title>Spirosoma foliorum sp. nov., isolated from the leaves on the Nejang mountain Korea, Republic of.</title>
        <authorList>
            <person name="Ho H."/>
            <person name="Lee Y.-J."/>
            <person name="Nurcahyanto D.-A."/>
            <person name="Kim S.-G."/>
        </authorList>
    </citation>
    <scope>NUCLEOTIDE SEQUENCE [LARGE SCALE GENOMIC DNA]</scope>
    <source>
        <strain evidence="1 2">PL0136</strain>
    </source>
</reference>
<accession>A0A7G5H6M7</accession>
<sequence length="116" mass="12770">MDGPQSNATLLNPEVLLHLLLYTSPTQQATTQLAPACWIDFDTAFGPYFQPGTEHQVSLLTANYKSTPYKVVVASPPVLGQMPNPEQENALVPTATIYLLPKSVHPVDERLQRKVV</sequence>
<dbReference type="Proteomes" id="UP000515369">
    <property type="component" value="Chromosome"/>
</dbReference>
<dbReference type="RefSeq" id="WP_182464162.1">
    <property type="nucleotide sequence ID" value="NZ_CP059732.1"/>
</dbReference>
<protein>
    <submittedName>
        <fullName evidence="1">Uncharacterized protein</fullName>
    </submittedName>
</protein>
<evidence type="ECO:0000313" key="2">
    <source>
        <dbReference type="Proteomes" id="UP000515369"/>
    </source>
</evidence>
<dbReference type="KEGG" id="sfol:H3H32_18685"/>
<organism evidence="1 2">
    <name type="scientific">Spirosoma foliorum</name>
    <dbReference type="NCBI Taxonomy" id="2710596"/>
    <lineage>
        <taxon>Bacteria</taxon>
        <taxon>Pseudomonadati</taxon>
        <taxon>Bacteroidota</taxon>
        <taxon>Cytophagia</taxon>
        <taxon>Cytophagales</taxon>
        <taxon>Cytophagaceae</taxon>
        <taxon>Spirosoma</taxon>
    </lineage>
</organism>
<name>A0A7G5H6M7_9BACT</name>
<keyword evidence="2" id="KW-1185">Reference proteome</keyword>
<dbReference type="EMBL" id="CP059732">
    <property type="protein sequence ID" value="QMW06769.1"/>
    <property type="molecule type" value="Genomic_DNA"/>
</dbReference>
<proteinExistence type="predicted"/>
<evidence type="ECO:0000313" key="1">
    <source>
        <dbReference type="EMBL" id="QMW06769.1"/>
    </source>
</evidence>